<name>A0AAV8WQ44_9CUCU</name>
<keyword evidence="4" id="KW-0677">Repeat</keyword>
<dbReference type="GO" id="GO:0005634">
    <property type="term" value="C:nucleus"/>
    <property type="evidence" value="ECO:0007669"/>
    <property type="project" value="TreeGrafter"/>
</dbReference>
<sequence>MYKSTLENHKRVVHTKENVYICDLCDKIFTNPLCAKIHMENIHLKEYKFFCDKCGRGYYQRTQLITHVESVHQGIRHTCDICRKIFTTKANLKKHSFFHAPDYKKVECPICFKVFAPRSYKLHEKKHSNNAEVNAHICEICGKFVSSSWSLKDHMRTHTGEKPYACDVCSKCFSKSQILTTHKRTHTKERPFICKICNKAFTQKPALNVHMRYHSGEKPYSCNVCSKCFVTKTLLNNHNCPGPRSIS</sequence>
<keyword evidence="6" id="KW-0862">Zinc</keyword>
<accession>A0AAV8WQ44</accession>
<dbReference type="EMBL" id="JANEYF010005300">
    <property type="protein sequence ID" value="KAJ8928643.1"/>
    <property type="molecule type" value="Genomic_DNA"/>
</dbReference>
<evidence type="ECO:0000256" key="3">
    <source>
        <dbReference type="ARBA" id="ARBA00022723"/>
    </source>
</evidence>
<dbReference type="FunFam" id="3.30.160.60:FF:000557">
    <property type="entry name" value="zinc finger and SCAN domain-containing protein 29"/>
    <property type="match status" value="1"/>
</dbReference>
<evidence type="ECO:0000256" key="7">
    <source>
        <dbReference type="ARBA" id="ARBA00023015"/>
    </source>
</evidence>
<reference evidence="13" key="1">
    <citation type="journal article" date="2023" name="Insect Mol. Biol.">
        <title>Genome sequencing provides insights into the evolution of gene families encoding plant cell wall-degrading enzymes in longhorned beetles.</title>
        <authorList>
            <person name="Shin N.R."/>
            <person name="Okamura Y."/>
            <person name="Kirsch R."/>
            <person name="Pauchet Y."/>
        </authorList>
    </citation>
    <scope>NUCLEOTIDE SEQUENCE</scope>
    <source>
        <strain evidence="13">RBIC_L_NR</strain>
    </source>
</reference>
<dbReference type="Pfam" id="PF12874">
    <property type="entry name" value="zf-met"/>
    <property type="match status" value="1"/>
</dbReference>
<feature type="domain" description="C2H2-type" evidence="12">
    <location>
        <begin position="49"/>
        <end position="77"/>
    </location>
</feature>
<evidence type="ECO:0000313" key="13">
    <source>
        <dbReference type="EMBL" id="KAJ8928643.1"/>
    </source>
</evidence>
<keyword evidence="7" id="KW-0805">Transcription regulation</keyword>
<evidence type="ECO:0000259" key="12">
    <source>
        <dbReference type="PROSITE" id="PS50157"/>
    </source>
</evidence>
<dbReference type="InterPro" id="IPR013087">
    <property type="entry name" value="Znf_C2H2_type"/>
</dbReference>
<evidence type="ECO:0000256" key="2">
    <source>
        <dbReference type="ARBA" id="ARBA00006991"/>
    </source>
</evidence>
<feature type="domain" description="C2H2-type" evidence="12">
    <location>
        <begin position="220"/>
        <end position="238"/>
    </location>
</feature>
<keyword evidence="5 11" id="KW-0863">Zinc-finger</keyword>
<dbReference type="GO" id="GO:0032502">
    <property type="term" value="P:developmental process"/>
    <property type="evidence" value="ECO:0007669"/>
    <property type="project" value="UniProtKB-ARBA"/>
</dbReference>
<keyword evidence="8" id="KW-0238">DNA-binding</keyword>
<protein>
    <recommendedName>
        <fullName evidence="12">C2H2-type domain-containing protein</fullName>
    </recommendedName>
</protein>
<evidence type="ECO:0000256" key="10">
    <source>
        <dbReference type="ARBA" id="ARBA00023242"/>
    </source>
</evidence>
<feature type="domain" description="C2H2-type" evidence="12">
    <location>
        <begin position="77"/>
        <end position="104"/>
    </location>
</feature>
<dbReference type="Pfam" id="PF00096">
    <property type="entry name" value="zf-C2H2"/>
    <property type="match status" value="4"/>
</dbReference>
<dbReference type="PANTHER" id="PTHR24393">
    <property type="entry name" value="ZINC FINGER PROTEIN"/>
    <property type="match status" value="1"/>
</dbReference>
<organism evidence="13 14">
    <name type="scientific">Rhamnusium bicolor</name>
    <dbReference type="NCBI Taxonomy" id="1586634"/>
    <lineage>
        <taxon>Eukaryota</taxon>
        <taxon>Metazoa</taxon>
        <taxon>Ecdysozoa</taxon>
        <taxon>Arthropoda</taxon>
        <taxon>Hexapoda</taxon>
        <taxon>Insecta</taxon>
        <taxon>Pterygota</taxon>
        <taxon>Neoptera</taxon>
        <taxon>Endopterygota</taxon>
        <taxon>Coleoptera</taxon>
        <taxon>Polyphaga</taxon>
        <taxon>Cucujiformia</taxon>
        <taxon>Chrysomeloidea</taxon>
        <taxon>Cerambycidae</taxon>
        <taxon>Lepturinae</taxon>
        <taxon>Rhagiini</taxon>
        <taxon>Rhamnusium</taxon>
    </lineage>
</organism>
<evidence type="ECO:0000256" key="11">
    <source>
        <dbReference type="PROSITE-ProRule" id="PRU00042"/>
    </source>
</evidence>
<comment type="similarity">
    <text evidence="2">Belongs to the krueppel C2H2-type zinc-finger protein family.</text>
</comment>
<comment type="subcellular location">
    <subcellularLocation>
        <location evidence="1">Nucleus</location>
    </subcellularLocation>
</comment>
<feature type="domain" description="C2H2-type" evidence="12">
    <location>
        <begin position="20"/>
        <end position="48"/>
    </location>
</feature>
<dbReference type="FunFam" id="3.30.160.60:FF:000446">
    <property type="entry name" value="Zinc finger protein"/>
    <property type="match status" value="2"/>
</dbReference>
<dbReference type="GO" id="GO:0001228">
    <property type="term" value="F:DNA-binding transcription activator activity, RNA polymerase II-specific"/>
    <property type="evidence" value="ECO:0007669"/>
    <property type="project" value="TreeGrafter"/>
</dbReference>
<dbReference type="FunFam" id="3.30.160.60:FF:000202">
    <property type="entry name" value="Zinc finger protein 574"/>
    <property type="match status" value="1"/>
</dbReference>
<comment type="caution">
    <text evidence="13">The sequence shown here is derived from an EMBL/GenBank/DDBJ whole genome shotgun (WGS) entry which is preliminary data.</text>
</comment>
<feature type="domain" description="C2H2-type" evidence="12">
    <location>
        <begin position="164"/>
        <end position="191"/>
    </location>
</feature>
<evidence type="ECO:0000256" key="9">
    <source>
        <dbReference type="ARBA" id="ARBA00023163"/>
    </source>
</evidence>
<dbReference type="Gene3D" id="3.30.160.60">
    <property type="entry name" value="Classic Zinc Finger"/>
    <property type="match status" value="6"/>
</dbReference>
<keyword evidence="14" id="KW-1185">Reference proteome</keyword>
<keyword evidence="3" id="KW-0479">Metal-binding</keyword>
<dbReference type="GO" id="GO:0000978">
    <property type="term" value="F:RNA polymerase II cis-regulatory region sequence-specific DNA binding"/>
    <property type="evidence" value="ECO:0007669"/>
    <property type="project" value="TreeGrafter"/>
</dbReference>
<feature type="domain" description="C2H2-type" evidence="12">
    <location>
        <begin position="136"/>
        <end position="163"/>
    </location>
</feature>
<dbReference type="Pfam" id="PF13912">
    <property type="entry name" value="zf-C2H2_6"/>
    <property type="match status" value="1"/>
</dbReference>
<dbReference type="SMART" id="SM00355">
    <property type="entry name" value="ZnF_C2H2"/>
    <property type="match status" value="8"/>
</dbReference>
<proteinExistence type="inferred from homology"/>
<dbReference type="PROSITE" id="PS00028">
    <property type="entry name" value="ZINC_FINGER_C2H2_1"/>
    <property type="match status" value="6"/>
</dbReference>
<evidence type="ECO:0000256" key="8">
    <source>
        <dbReference type="ARBA" id="ARBA00023125"/>
    </source>
</evidence>
<dbReference type="AlphaFoldDB" id="A0AAV8WQ44"/>
<evidence type="ECO:0000256" key="5">
    <source>
        <dbReference type="ARBA" id="ARBA00022771"/>
    </source>
</evidence>
<dbReference type="GO" id="GO:0008270">
    <property type="term" value="F:zinc ion binding"/>
    <property type="evidence" value="ECO:0007669"/>
    <property type="project" value="UniProtKB-KW"/>
</dbReference>
<evidence type="ECO:0000256" key="6">
    <source>
        <dbReference type="ARBA" id="ARBA00022833"/>
    </source>
</evidence>
<evidence type="ECO:0000256" key="4">
    <source>
        <dbReference type="ARBA" id="ARBA00022737"/>
    </source>
</evidence>
<gene>
    <name evidence="13" type="ORF">NQ314_018736</name>
</gene>
<keyword evidence="9" id="KW-0804">Transcription</keyword>
<evidence type="ECO:0000313" key="14">
    <source>
        <dbReference type="Proteomes" id="UP001162156"/>
    </source>
</evidence>
<feature type="domain" description="C2H2-type" evidence="12">
    <location>
        <begin position="192"/>
        <end position="219"/>
    </location>
</feature>
<dbReference type="PANTHER" id="PTHR24393:SF15">
    <property type="entry name" value="IP01243P-RELATED"/>
    <property type="match status" value="1"/>
</dbReference>
<dbReference type="Proteomes" id="UP001162156">
    <property type="component" value="Unassembled WGS sequence"/>
</dbReference>
<dbReference type="InterPro" id="IPR036236">
    <property type="entry name" value="Znf_C2H2_sf"/>
</dbReference>
<keyword evidence="10" id="KW-0539">Nucleus</keyword>
<dbReference type="SUPFAM" id="SSF57667">
    <property type="entry name" value="beta-beta-alpha zinc fingers"/>
    <property type="match status" value="4"/>
</dbReference>
<dbReference type="PROSITE" id="PS50157">
    <property type="entry name" value="ZINC_FINGER_C2H2_2"/>
    <property type="match status" value="7"/>
</dbReference>
<evidence type="ECO:0000256" key="1">
    <source>
        <dbReference type="ARBA" id="ARBA00004123"/>
    </source>
</evidence>